<sequence>MDFRDLNIKIFADGANLNEMLEVYKGGIVKGFTTNPSLMKKAGIDNYKKFAKNVLEEIKDLPVSYEVFSDDFETMEREADVLSELGENVYVKIPIMNTKGESSIPLIKKLSEKGYHLNVTAIFTLDQVKDVVTSLNPEVKSIVSVFAGRIADAGTNPMKLMMNSSKLCKANKGVELLWASCRELYNIVEADECGCEIITVTNDILKKLPTMGKDLYEYSLETVRSFYKDASSLGFSIL</sequence>
<gene>
    <name evidence="2" type="ORF">LF65_02733</name>
</gene>
<dbReference type="AlphaFoldDB" id="A0A0B5QM75"/>
<organism evidence="2 3">
    <name type="scientific">Clostridium beijerinckii</name>
    <name type="common">Clostridium MP</name>
    <dbReference type="NCBI Taxonomy" id="1520"/>
    <lineage>
        <taxon>Bacteria</taxon>
        <taxon>Bacillati</taxon>
        <taxon>Bacillota</taxon>
        <taxon>Clostridia</taxon>
        <taxon>Eubacteriales</taxon>
        <taxon>Clostridiaceae</taxon>
        <taxon>Clostridium</taxon>
    </lineage>
</organism>
<name>A0A0B5QM75_CLOBE</name>
<dbReference type="PANTHER" id="PTHR10683:SF40">
    <property type="entry name" value="FRUCTOSE-6-PHOSPHATE ALDOLASE 1-RELATED"/>
    <property type="match status" value="1"/>
</dbReference>
<dbReference type="PANTHER" id="PTHR10683">
    <property type="entry name" value="TRANSALDOLASE"/>
    <property type="match status" value="1"/>
</dbReference>
<dbReference type="Pfam" id="PF00923">
    <property type="entry name" value="TAL_FSA"/>
    <property type="match status" value="1"/>
</dbReference>
<dbReference type="STRING" id="1520.LF65_02733"/>
<dbReference type="GO" id="GO:0016832">
    <property type="term" value="F:aldehyde-lyase activity"/>
    <property type="evidence" value="ECO:0007669"/>
    <property type="project" value="InterPro"/>
</dbReference>
<dbReference type="KEGG" id="cbei:LF65_02733"/>
<dbReference type="InterPro" id="IPR001585">
    <property type="entry name" value="TAL/FSA"/>
</dbReference>
<dbReference type="Gene3D" id="3.20.20.70">
    <property type="entry name" value="Aldolase class I"/>
    <property type="match status" value="1"/>
</dbReference>
<dbReference type="InterPro" id="IPR033919">
    <property type="entry name" value="TSA/FSA_arc/bac"/>
</dbReference>
<evidence type="ECO:0000313" key="2">
    <source>
        <dbReference type="EMBL" id="AJG99306.1"/>
    </source>
</evidence>
<dbReference type="RefSeq" id="WP_041896683.1">
    <property type="nucleotide sequence ID" value="NZ_CP010086.2"/>
</dbReference>
<proteinExistence type="predicted"/>
<dbReference type="EMBL" id="CP010086">
    <property type="protein sequence ID" value="AJG99306.1"/>
    <property type="molecule type" value="Genomic_DNA"/>
</dbReference>
<evidence type="ECO:0000256" key="1">
    <source>
        <dbReference type="ARBA" id="ARBA00023270"/>
    </source>
</evidence>
<reference evidence="3" key="1">
    <citation type="submission" date="2014-12" db="EMBL/GenBank/DDBJ databases">
        <title>Genome sequence of Clostridium beijerinckii strain 59B.</title>
        <authorList>
            <person name="Little G.T."/>
            <person name="Minton N.P."/>
        </authorList>
    </citation>
    <scope>NUCLEOTIDE SEQUENCE [LARGE SCALE GENOMIC DNA]</scope>
    <source>
        <strain evidence="3">59B</strain>
    </source>
</reference>
<keyword evidence="1" id="KW-0704">Schiff base</keyword>
<dbReference type="InterPro" id="IPR013785">
    <property type="entry name" value="Aldolase_TIM"/>
</dbReference>
<dbReference type="OrthoDB" id="9807051at2"/>
<accession>A0A0B5QM75</accession>
<dbReference type="Proteomes" id="UP000031866">
    <property type="component" value="Chromosome"/>
</dbReference>
<dbReference type="GO" id="GO:0005975">
    <property type="term" value="P:carbohydrate metabolic process"/>
    <property type="evidence" value="ECO:0007669"/>
    <property type="project" value="InterPro"/>
</dbReference>
<protein>
    <submittedName>
        <fullName evidence="2">Transaldolase</fullName>
    </submittedName>
</protein>
<dbReference type="NCBIfam" id="TIGR02134">
    <property type="entry name" value="transald_staph"/>
    <property type="match status" value="1"/>
</dbReference>
<evidence type="ECO:0000313" key="3">
    <source>
        <dbReference type="Proteomes" id="UP000031866"/>
    </source>
</evidence>
<dbReference type="InterPro" id="IPR011861">
    <property type="entry name" value="Transald_staph-type"/>
</dbReference>
<dbReference type="SUPFAM" id="SSF51569">
    <property type="entry name" value="Aldolase"/>
    <property type="match status" value="1"/>
</dbReference>
<dbReference type="CDD" id="cd00956">
    <property type="entry name" value="Transaldolase_FSA"/>
    <property type="match status" value="1"/>
</dbReference>